<dbReference type="InterPro" id="IPR010791">
    <property type="entry name" value="AttH_dom"/>
</dbReference>
<dbReference type="Pfam" id="PF17186">
    <property type="entry name" value="Lipocalin_9"/>
    <property type="match status" value="1"/>
</dbReference>
<gene>
    <name evidence="2" type="ORF">FJZ47_22750</name>
</gene>
<dbReference type="PANTHER" id="PTHR38591">
    <property type="entry name" value="HYDROLASE"/>
    <property type="match status" value="1"/>
</dbReference>
<evidence type="ECO:0000313" key="3">
    <source>
        <dbReference type="Proteomes" id="UP000712673"/>
    </source>
</evidence>
<feature type="domain" description="AttH" evidence="1">
    <location>
        <begin position="52"/>
        <end position="226"/>
    </location>
</feature>
<evidence type="ECO:0000259" key="1">
    <source>
        <dbReference type="Pfam" id="PF07143"/>
    </source>
</evidence>
<evidence type="ECO:0000313" key="2">
    <source>
        <dbReference type="EMBL" id="MBM3226593.1"/>
    </source>
</evidence>
<dbReference type="Gene3D" id="2.40.370.10">
    <property type="entry name" value="AttH-like domain"/>
    <property type="match status" value="2"/>
</dbReference>
<accession>A0A937W435</accession>
<dbReference type="PANTHER" id="PTHR38591:SF1">
    <property type="entry name" value="BLL1000 PROTEIN"/>
    <property type="match status" value="1"/>
</dbReference>
<comment type="caution">
    <text evidence="2">The sequence shown here is derived from an EMBL/GenBank/DDBJ whole genome shotgun (WGS) entry which is preliminary data.</text>
</comment>
<dbReference type="Pfam" id="PF07143">
    <property type="entry name" value="CrtC"/>
    <property type="match status" value="1"/>
</dbReference>
<organism evidence="2 3">
    <name type="scientific">Tectimicrobiota bacterium</name>
    <dbReference type="NCBI Taxonomy" id="2528274"/>
    <lineage>
        <taxon>Bacteria</taxon>
        <taxon>Pseudomonadati</taxon>
        <taxon>Nitrospinota/Tectimicrobiota group</taxon>
        <taxon>Candidatus Tectimicrobiota</taxon>
    </lineage>
</organism>
<proteinExistence type="predicted"/>
<dbReference type="Proteomes" id="UP000712673">
    <property type="component" value="Unassembled WGS sequence"/>
</dbReference>
<dbReference type="AlphaFoldDB" id="A0A937W435"/>
<dbReference type="EMBL" id="VGLS01000969">
    <property type="protein sequence ID" value="MBM3226593.1"/>
    <property type="molecule type" value="Genomic_DNA"/>
</dbReference>
<dbReference type="InterPro" id="IPR023374">
    <property type="entry name" value="AttH-like_dom_sf"/>
</dbReference>
<protein>
    <submittedName>
        <fullName evidence="2">Carotenoid 1,2-hydratase</fullName>
    </submittedName>
</protein>
<sequence length="370" mass="41630">MGRRWLWLSSTLVLCLVVLVTSHTALLGFQQAVPGYTWQFPADHAAHPAYRTEWWYYTGHLRTTTGKRYGYQLTFFRHRVDSPGVSLNPSQWFADHIYMAHMAITDVSAKRFVYGEKLNRAALGLAGASEQRYHVWNEDWAAERLGGMHYLVGEIPGYKLKLIVTPSKPPVLHGAAQDGLSQKGEGKGHASHYYSFTRLKTEGVLHSSEGPMDVVGESWMDHEFGSSQLTPTQVGWDWFSVQLTNNTELMLYIMRHQDGSVDPHSSGTLIRPDGSSVHLPRAQIHIQAHAQWKSPKSGAVYPQRWTIQIPTLDVTLHLEPVLAEQELVTEHSTRITYWEGSVTVHGTLQGQATEGVGYVELTGYVQRVTL</sequence>
<reference evidence="2" key="1">
    <citation type="submission" date="2019-03" db="EMBL/GenBank/DDBJ databases">
        <title>Lake Tanganyika Metagenome-Assembled Genomes (MAGs).</title>
        <authorList>
            <person name="Tran P."/>
        </authorList>
    </citation>
    <scope>NUCLEOTIDE SEQUENCE</scope>
    <source>
        <strain evidence="2">K_DeepCast_65m_m2_066</strain>
    </source>
</reference>
<name>A0A937W435_UNCTE</name>
<dbReference type="SUPFAM" id="SSF159245">
    <property type="entry name" value="AttH-like"/>
    <property type="match status" value="1"/>
</dbReference>